<dbReference type="InterPro" id="IPR036390">
    <property type="entry name" value="WH_DNA-bd_sf"/>
</dbReference>
<feature type="domain" description="N-acetyltransferase" evidence="2">
    <location>
        <begin position="169"/>
        <end position="312"/>
    </location>
</feature>
<evidence type="ECO:0000313" key="4">
    <source>
        <dbReference type="Proteomes" id="UP001596150"/>
    </source>
</evidence>
<dbReference type="Proteomes" id="UP001596150">
    <property type="component" value="Unassembled WGS sequence"/>
</dbReference>
<dbReference type="Gene3D" id="1.10.10.10">
    <property type="entry name" value="Winged helix-like DNA-binding domain superfamily/Winged helix DNA-binding domain"/>
    <property type="match status" value="1"/>
</dbReference>
<dbReference type="CDD" id="cd04301">
    <property type="entry name" value="NAT_SF"/>
    <property type="match status" value="1"/>
</dbReference>
<dbReference type="SUPFAM" id="SSF55729">
    <property type="entry name" value="Acyl-CoA N-acyltransferases (Nat)"/>
    <property type="match status" value="1"/>
</dbReference>
<dbReference type="PANTHER" id="PTHR13947">
    <property type="entry name" value="GNAT FAMILY N-ACETYLTRANSFERASE"/>
    <property type="match status" value="1"/>
</dbReference>
<reference evidence="4" key="1">
    <citation type="journal article" date="2019" name="Int. J. Syst. Evol. Microbiol.">
        <title>The Global Catalogue of Microorganisms (GCM) 10K type strain sequencing project: providing services to taxonomists for standard genome sequencing and annotation.</title>
        <authorList>
            <consortium name="The Broad Institute Genomics Platform"/>
            <consortium name="The Broad Institute Genome Sequencing Center for Infectious Disease"/>
            <person name="Wu L."/>
            <person name="Ma J."/>
        </authorList>
    </citation>
    <scope>NUCLEOTIDE SEQUENCE [LARGE SCALE GENOMIC DNA]</scope>
    <source>
        <strain evidence="4">KACC 12633</strain>
    </source>
</reference>
<dbReference type="PROSITE" id="PS51186">
    <property type="entry name" value="GNAT"/>
    <property type="match status" value="1"/>
</dbReference>
<dbReference type="InterPro" id="IPR036388">
    <property type="entry name" value="WH-like_DNA-bd_sf"/>
</dbReference>
<evidence type="ECO:0000259" key="2">
    <source>
        <dbReference type="PROSITE" id="PS51186"/>
    </source>
</evidence>
<dbReference type="EC" id="2.3.1.-" evidence="3"/>
<keyword evidence="3" id="KW-0012">Acyltransferase</keyword>
<dbReference type="EMBL" id="JBHSML010000004">
    <property type="protein sequence ID" value="MFC5517027.1"/>
    <property type="molecule type" value="Genomic_DNA"/>
</dbReference>
<dbReference type="Pfam" id="PF13463">
    <property type="entry name" value="HTH_27"/>
    <property type="match status" value="1"/>
</dbReference>
<comment type="caution">
    <text evidence="3">The sequence shown here is derived from an EMBL/GenBank/DDBJ whole genome shotgun (WGS) entry which is preliminary data.</text>
</comment>
<gene>
    <name evidence="3" type="ORF">ACFPP9_14680</name>
</gene>
<dbReference type="InterPro" id="IPR050769">
    <property type="entry name" value="NAT_camello-type"/>
</dbReference>
<dbReference type="InterPro" id="IPR000182">
    <property type="entry name" value="GNAT_dom"/>
</dbReference>
<dbReference type="SMART" id="SM00347">
    <property type="entry name" value="HTH_MARR"/>
    <property type="match status" value="1"/>
</dbReference>
<dbReference type="PANTHER" id="PTHR13947:SF37">
    <property type="entry name" value="LD18367P"/>
    <property type="match status" value="1"/>
</dbReference>
<keyword evidence="4" id="KW-1185">Reference proteome</keyword>
<dbReference type="SUPFAM" id="SSF46785">
    <property type="entry name" value="Winged helix' DNA-binding domain"/>
    <property type="match status" value="1"/>
</dbReference>
<dbReference type="InterPro" id="IPR000835">
    <property type="entry name" value="HTH_MarR-typ"/>
</dbReference>
<dbReference type="InterPro" id="IPR016181">
    <property type="entry name" value="Acyl_CoA_acyltransferase"/>
</dbReference>
<proteinExistence type="predicted"/>
<organism evidence="3 4">
    <name type="scientific">Kaistia terrae</name>
    <dbReference type="NCBI Taxonomy" id="537017"/>
    <lineage>
        <taxon>Bacteria</taxon>
        <taxon>Pseudomonadati</taxon>
        <taxon>Pseudomonadota</taxon>
        <taxon>Alphaproteobacteria</taxon>
        <taxon>Hyphomicrobiales</taxon>
        <taxon>Kaistiaceae</taxon>
        <taxon>Kaistia</taxon>
    </lineage>
</organism>
<protein>
    <submittedName>
        <fullName evidence="3">GNAT family N-acetyltransferase</fullName>
        <ecNumber evidence="3">2.3.1.-</ecNumber>
    </submittedName>
</protein>
<keyword evidence="1 3" id="KW-0808">Transferase</keyword>
<dbReference type="Pfam" id="PF00583">
    <property type="entry name" value="Acetyltransf_1"/>
    <property type="match status" value="1"/>
</dbReference>
<dbReference type="GO" id="GO:0016746">
    <property type="term" value="F:acyltransferase activity"/>
    <property type="evidence" value="ECO:0007669"/>
    <property type="project" value="UniProtKB-KW"/>
</dbReference>
<dbReference type="RefSeq" id="WP_266345378.1">
    <property type="nucleotide sequence ID" value="NZ_JAPKNH010000008.1"/>
</dbReference>
<accession>A0ABW0PZ36</accession>
<evidence type="ECO:0000256" key="1">
    <source>
        <dbReference type="ARBA" id="ARBA00022679"/>
    </source>
</evidence>
<name>A0ABW0PZ36_9HYPH</name>
<sequence length="319" mass="34195">MSSVALVDEIRSASRGIVRELGFMDPTLAGTAYSASAVHALLEVERRGSMTAAQLVQVLKLEKSSISRMLGKLIGAGELMEAAGDEDGRVKPLMLTAQGQRTVAGIHAFARDQVTAALAHLNPAEQQAVALGLSSYARALAARDPAAGEAAAPPIEIVTGYQPGWIGRVAEMHATHYSRHWGFGQFFESTVASGAAEFTNRLENPRNQAWAAIQNGRIVGSIAIDGEDLGDNQAHLRWFILDEVCRGGGVGRRLLSEAVAFCDQAGFAATQLWTMKGLDAARRLYEAHGFELAKEWLGTQWGAEVIEQQFSRRRPGGGA</sequence>
<evidence type="ECO:0000313" key="3">
    <source>
        <dbReference type="EMBL" id="MFC5517027.1"/>
    </source>
</evidence>
<dbReference type="Gene3D" id="3.40.630.30">
    <property type="match status" value="1"/>
</dbReference>